<dbReference type="GO" id="GO:0004984">
    <property type="term" value="F:olfactory receptor activity"/>
    <property type="evidence" value="ECO:0007669"/>
    <property type="project" value="InterPro"/>
</dbReference>
<dbReference type="AlphaFoldDB" id="A0A667XD03"/>
<protein>
    <recommendedName>
        <fullName evidence="14">Olfactory receptor</fullName>
    </recommendedName>
</protein>
<keyword evidence="4 13" id="KW-0812">Transmembrane</keyword>
<evidence type="ECO:0000256" key="4">
    <source>
        <dbReference type="ARBA" id="ARBA00022692"/>
    </source>
</evidence>
<proteinExistence type="inferred from homology"/>
<evidence type="ECO:0000256" key="12">
    <source>
        <dbReference type="ARBA" id="ARBA00023224"/>
    </source>
</evidence>
<organism evidence="16 17">
    <name type="scientific">Myripristis murdjan</name>
    <name type="common">pinecone soldierfish</name>
    <dbReference type="NCBI Taxonomy" id="586833"/>
    <lineage>
        <taxon>Eukaryota</taxon>
        <taxon>Metazoa</taxon>
        <taxon>Chordata</taxon>
        <taxon>Craniata</taxon>
        <taxon>Vertebrata</taxon>
        <taxon>Euteleostomi</taxon>
        <taxon>Actinopterygii</taxon>
        <taxon>Neopterygii</taxon>
        <taxon>Teleostei</taxon>
        <taxon>Neoteleostei</taxon>
        <taxon>Acanthomorphata</taxon>
        <taxon>Holocentriformes</taxon>
        <taxon>Holocentridae</taxon>
        <taxon>Myripristis</taxon>
    </lineage>
</organism>
<dbReference type="GO" id="GO:0005886">
    <property type="term" value="C:plasma membrane"/>
    <property type="evidence" value="ECO:0007669"/>
    <property type="project" value="UniProtKB-SubCell"/>
</dbReference>
<evidence type="ECO:0000313" key="17">
    <source>
        <dbReference type="Proteomes" id="UP000472263"/>
    </source>
</evidence>
<dbReference type="InParanoid" id="A0A667XD03"/>
<dbReference type="InterPro" id="IPR000276">
    <property type="entry name" value="GPCR_Rhodpsn"/>
</dbReference>
<name>A0A667XD03_9TELE</name>
<dbReference type="FunCoup" id="A0A667XD03">
    <property type="interactions" value="107"/>
</dbReference>
<evidence type="ECO:0000256" key="9">
    <source>
        <dbReference type="ARBA" id="ARBA00023157"/>
    </source>
</evidence>
<evidence type="ECO:0000256" key="13">
    <source>
        <dbReference type="RuleBase" id="RU000688"/>
    </source>
</evidence>
<keyword evidence="9" id="KW-1015">Disulfide bond</keyword>
<feature type="transmembrane region" description="Helical" evidence="14">
    <location>
        <begin position="99"/>
        <end position="117"/>
    </location>
</feature>
<keyword evidence="7 13" id="KW-0297">G-protein coupled receptor</keyword>
<evidence type="ECO:0000256" key="14">
    <source>
        <dbReference type="RuleBase" id="RU363047"/>
    </source>
</evidence>
<keyword evidence="17" id="KW-1185">Reference proteome</keyword>
<reference evidence="16" key="3">
    <citation type="submission" date="2025-09" db="UniProtKB">
        <authorList>
            <consortium name="Ensembl"/>
        </authorList>
    </citation>
    <scope>IDENTIFICATION</scope>
</reference>
<reference evidence="16" key="1">
    <citation type="submission" date="2019-06" db="EMBL/GenBank/DDBJ databases">
        <authorList>
            <consortium name="Wellcome Sanger Institute Data Sharing"/>
        </authorList>
    </citation>
    <scope>NUCLEOTIDE SEQUENCE [LARGE SCALE GENOMIC DNA]</scope>
</reference>
<feature type="transmembrane region" description="Helical" evidence="14">
    <location>
        <begin position="59"/>
        <end position="79"/>
    </location>
</feature>
<dbReference type="Ensembl" id="ENSMMDT00005010690.1">
    <property type="protein sequence ID" value="ENSMMDP00005010379.1"/>
    <property type="gene ID" value="ENSMMDG00005005602.1"/>
</dbReference>
<sequence>MNNTISAVTITYTVYGPPGPSNQAFFLFLFVVYLSILCVNLFLVLVICDSGLHKPMHTFLLHLAVNGLIGSSAVCPKVMENLVSDAQGISRTGCLLQVFFINVYATCAYAILALMAYDRYVSICKPLQYHTIVTPFRVRLLLTVVYFVPVSLLSFQIYLTSRLPLCWYVIHKLFCDNLSIVKLSCTQKPLENLFGLSIISTMVVLPFLLVLLSYMRILRVSLRASKESQRKALSTCAPHLIVFINFSVSLLFGVVYNRHSTASKYVNYFNSAQFIFFPPLLHPLIYGIRTKEIRRSVVKIVQRGILA</sequence>
<evidence type="ECO:0000256" key="6">
    <source>
        <dbReference type="ARBA" id="ARBA00022989"/>
    </source>
</evidence>
<evidence type="ECO:0000256" key="1">
    <source>
        <dbReference type="ARBA" id="ARBA00004651"/>
    </source>
</evidence>
<dbReference type="InterPro" id="IPR000725">
    <property type="entry name" value="Olfact_rcpt"/>
</dbReference>
<feature type="transmembrane region" description="Helical" evidence="14">
    <location>
        <begin position="138"/>
        <end position="159"/>
    </location>
</feature>
<keyword evidence="10 13" id="KW-0675">Receptor</keyword>
<dbReference type="InterPro" id="IPR052921">
    <property type="entry name" value="GPCR1_Superfamily_Member"/>
</dbReference>
<keyword evidence="6 14" id="KW-1133">Transmembrane helix</keyword>
<keyword evidence="2 14" id="KW-1003">Cell membrane</keyword>
<dbReference type="PANTHER" id="PTHR26451:SF345">
    <property type="entry name" value="OLFACTORY RECEPTOR"/>
    <property type="match status" value="1"/>
</dbReference>
<accession>A0A667XD03</accession>
<keyword evidence="3 14" id="KW-0716">Sensory transduction</keyword>
<feature type="transmembrane region" description="Helical" evidence="14">
    <location>
        <begin position="193"/>
        <end position="215"/>
    </location>
</feature>
<dbReference type="PRINTS" id="PR00245">
    <property type="entry name" value="OLFACTORYR"/>
</dbReference>
<dbReference type="SUPFAM" id="SSF81321">
    <property type="entry name" value="Family A G protein-coupled receptor-like"/>
    <property type="match status" value="1"/>
</dbReference>
<dbReference type="GeneTree" id="ENSGT00940000167612"/>
<dbReference type="GO" id="GO:0004930">
    <property type="term" value="F:G protein-coupled receptor activity"/>
    <property type="evidence" value="ECO:0007669"/>
    <property type="project" value="UniProtKB-KW"/>
</dbReference>
<evidence type="ECO:0000256" key="5">
    <source>
        <dbReference type="ARBA" id="ARBA00022725"/>
    </source>
</evidence>
<evidence type="ECO:0000259" key="15">
    <source>
        <dbReference type="PROSITE" id="PS50262"/>
    </source>
</evidence>
<dbReference type="GO" id="GO:0005549">
    <property type="term" value="F:odorant binding"/>
    <property type="evidence" value="ECO:0007669"/>
    <property type="project" value="TreeGrafter"/>
</dbReference>
<dbReference type="InterPro" id="IPR017452">
    <property type="entry name" value="GPCR_Rhodpsn_7TM"/>
</dbReference>
<comment type="subcellular location">
    <subcellularLocation>
        <location evidence="1 14">Cell membrane</location>
        <topology evidence="1 14">Multi-pass membrane protein</topology>
    </subcellularLocation>
</comment>
<evidence type="ECO:0000256" key="2">
    <source>
        <dbReference type="ARBA" id="ARBA00022475"/>
    </source>
</evidence>
<reference evidence="16" key="2">
    <citation type="submission" date="2025-08" db="UniProtKB">
        <authorList>
            <consortium name="Ensembl"/>
        </authorList>
    </citation>
    <scope>IDENTIFICATION</scope>
</reference>
<feature type="transmembrane region" description="Helical" evidence="14">
    <location>
        <begin position="236"/>
        <end position="256"/>
    </location>
</feature>
<dbReference type="PROSITE" id="PS00237">
    <property type="entry name" value="G_PROTEIN_RECEP_F1_1"/>
    <property type="match status" value="1"/>
</dbReference>
<dbReference type="PROSITE" id="PS50262">
    <property type="entry name" value="G_PROTEIN_RECEP_F1_2"/>
    <property type="match status" value="1"/>
</dbReference>
<evidence type="ECO:0000313" key="16">
    <source>
        <dbReference type="Ensembl" id="ENSMMDP00005010379.1"/>
    </source>
</evidence>
<evidence type="ECO:0000256" key="11">
    <source>
        <dbReference type="ARBA" id="ARBA00023180"/>
    </source>
</evidence>
<feature type="domain" description="G-protein coupled receptors family 1 profile" evidence="15">
    <location>
        <begin position="39"/>
        <end position="286"/>
    </location>
</feature>
<dbReference type="Gene3D" id="1.20.1070.10">
    <property type="entry name" value="Rhodopsin 7-helix transmembrane proteins"/>
    <property type="match status" value="1"/>
</dbReference>
<keyword evidence="11" id="KW-0325">Glycoprotein</keyword>
<dbReference type="PRINTS" id="PR00237">
    <property type="entry name" value="GPCRRHODOPSN"/>
</dbReference>
<evidence type="ECO:0000256" key="7">
    <source>
        <dbReference type="ARBA" id="ARBA00023040"/>
    </source>
</evidence>
<dbReference type="Proteomes" id="UP000472263">
    <property type="component" value="Chromosome 13"/>
</dbReference>
<comment type="similarity">
    <text evidence="13">Belongs to the G-protein coupled receptor 1 family.</text>
</comment>
<dbReference type="FunFam" id="1.20.1070.10:FF:000024">
    <property type="entry name" value="Olfactory receptor"/>
    <property type="match status" value="1"/>
</dbReference>
<keyword evidence="12 13" id="KW-0807">Transducer</keyword>
<evidence type="ECO:0000256" key="10">
    <source>
        <dbReference type="ARBA" id="ARBA00023170"/>
    </source>
</evidence>
<keyword evidence="5 14" id="KW-0552">Olfaction</keyword>
<feature type="transmembrane region" description="Helical" evidence="14">
    <location>
        <begin position="24"/>
        <end position="47"/>
    </location>
</feature>
<evidence type="ECO:0000256" key="3">
    <source>
        <dbReference type="ARBA" id="ARBA00022606"/>
    </source>
</evidence>
<evidence type="ECO:0000256" key="8">
    <source>
        <dbReference type="ARBA" id="ARBA00023136"/>
    </source>
</evidence>
<dbReference type="PANTHER" id="PTHR26451">
    <property type="entry name" value="G_PROTEIN_RECEP_F1_2 DOMAIN-CONTAINING PROTEIN"/>
    <property type="match status" value="1"/>
</dbReference>
<keyword evidence="8 14" id="KW-0472">Membrane</keyword>
<feature type="transmembrane region" description="Helical" evidence="14">
    <location>
        <begin position="268"/>
        <end position="286"/>
    </location>
</feature>
<dbReference type="Pfam" id="PF13853">
    <property type="entry name" value="7tm_4"/>
    <property type="match status" value="1"/>
</dbReference>